<dbReference type="EMBL" id="BMAT01000183">
    <property type="protein sequence ID" value="GFR61335.1"/>
    <property type="molecule type" value="Genomic_DNA"/>
</dbReference>
<comment type="caution">
    <text evidence="2">The sequence shown here is derived from an EMBL/GenBank/DDBJ whole genome shotgun (WGS) entry which is preliminary data.</text>
</comment>
<dbReference type="Proteomes" id="UP000762676">
    <property type="component" value="Unassembled WGS sequence"/>
</dbReference>
<evidence type="ECO:0000313" key="2">
    <source>
        <dbReference type="EMBL" id="GFR61335.1"/>
    </source>
</evidence>
<proteinExistence type="predicted"/>
<organism evidence="2 3">
    <name type="scientific">Elysia marginata</name>
    <dbReference type="NCBI Taxonomy" id="1093978"/>
    <lineage>
        <taxon>Eukaryota</taxon>
        <taxon>Metazoa</taxon>
        <taxon>Spiralia</taxon>
        <taxon>Lophotrochozoa</taxon>
        <taxon>Mollusca</taxon>
        <taxon>Gastropoda</taxon>
        <taxon>Heterobranchia</taxon>
        <taxon>Euthyneura</taxon>
        <taxon>Panpulmonata</taxon>
        <taxon>Sacoglossa</taxon>
        <taxon>Placobranchoidea</taxon>
        <taxon>Plakobranchidae</taxon>
        <taxon>Elysia</taxon>
    </lineage>
</organism>
<feature type="compositionally biased region" description="Basic and acidic residues" evidence="1">
    <location>
        <begin position="1"/>
        <end position="32"/>
    </location>
</feature>
<sequence length="115" mass="13677">MTKRRPAEIRTRTRDPSVSKAERLPLDHDATQSRHTLMLDSILTAQKHWEILVCAKTEKTVEKTLRLCGVHEKSSRPNGGQEKRKKQETRRQDRMGERRLRKRRGGHLEERRKRM</sequence>
<feature type="region of interest" description="Disordered" evidence="1">
    <location>
        <begin position="1"/>
        <end position="33"/>
    </location>
</feature>
<accession>A0AAV4EL66</accession>
<keyword evidence="3" id="KW-1185">Reference proteome</keyword>
<reference evidence="2 3" key="1">
    <citation type="journal article" date="2021" name="Elife">
        <title>Chloroplast acquisition without the gene transfer in kleptoplastic sea slugs, Plakobranchus ocellatus.</title>
        <authorList>
            <person name="Maeda T."/>
            <person name="Takahashi S."/>
            <person name="Yoshida T."/>
            <person name="Shimamura S."/>
            <person name="Takaki Y."/>
            <person name="Nagai Y."/>
            <person name="Toyoda A."/>
            <person name="Suzuki Y."/>
            <person name="Arimoto A."/>
            <person name="Ishii H."/>
            <person name="Satoh N."/>
            <person name="Nishiyama T."/>
            <person name="Hasebe M."/>
            <person name="Maruyama T."/>
            <person name="Minagawa J."/>
            <person name="Obokata J."/>
            <person name="Shigenobu S."/>
        </authorList>
    </citation>
    <scope>NUCLEOTIDE SEQUENCE [LARGE SCALE GENOMIC DNA]</scope>
</reference>
<protein>
    <submittedName>
        <fullName evidence="2">Uncharacterized protein</fullName>
    </submittedName>
</protein>
<evidence type="ECO:0000256" key="1">
    <source>
        <dbReference type="SAM" id="MobiDB-lite"/>
    </source>
</evidence>
<gene>
    <name evidence="2" type="ORF">ElyMa_000100700</name>
</gene>
<dbReference type="AlphaFoldDB" id="A0AAV4EL66"/>
<feature type="non-terminal residue" evidence="2">
    <location>
        <position position="115"/>
    </location>
</feature>
<feature type="region of interest" description="Disordered" evidence="1">
    <location>
        <begin position="69"/>
        <end position="115"/>
    </location>
</feature>
<name>A0AAV4EL66_9GAST</name>
<feature type="compositionally biased region" description="Basic and acidic residues" evidence="1">
    <location>
        <begin position="106"/>
        <end position="115"/>
    </location>
</feature>
<feature type="compositionally biased region" description="Basic and acidic residues" evidence="1">
    <location>
        <begin position="89"/>
        <end position="98"/>
    </location>
</feature>
<evidence type="ECO:0000313" key="3">
    <source>
        <dbReference type="Proteomes" id="UP000762676"/>
    </source>
</evidence>